<dbReference type="PANTHER" id="PTHR13228">
    <property type="entry name" value="CONSERVED OLIGOMERIC GOLGI COMPLEX COMPONENT 5"/>
    <property type="match status" value="1"/>
</dbReference>
<name>A0A9P1I527_9PELO</name>
<gene>
    <name evidence="1" type="ORF">CAMP_LOCUS1270</name>
</gene>
<dbReference type="Proteomes" id="UP001152747">
    <property type="component" value="Unassembled WGS sequence"/>
</dbReference>
<organism evidence="1 2">
    <name type="scientific">Caenorhabditis angaria</name>
    <dbReference type="NCBI Taxonomy" id="860376"/>
    <lineage>
        <taxon>Eukaryota</taxon>
        <taxon>Metazoa</taxon>
        <taxon>Ecdysozoa</taxon>
        <taxon>Nematoda</taxon>
        <taxon>Chromadorea</taxon>
        <taxon>Rhabditida</taxon>
        <taxon>Rhabditina</taxon>
        <taxon>Rhabditomorpha</taxon>
        <taxon>Rhabditoidea</taxon>
        <taxon>Rhabditidae</taxon>
        <taxon>Peloderinae</taxon>
        <taxon>Caenorhabditis</taxon>
    </lineage>
</organism>
<dbReference type="OrthoDB" id="18786at2759"/>
<proteinExistence type="predicted"/>
<keyword evidence="2" id="KW-1185">Reference proteome</keyword>
<dbReference type="GO" id="GO:0006891">
    <property type="term" value="P:intra-Golgi vesicle-mediated transport"/>
    <property type="evidence" value="ECO:0007669"/>
    <property type="project" value="InterPro"/>
</dbReference>
<evidence type="ECO:0000313" key="2">
    <source>
        <dbReference type="Proteomes" id="UP001152747"/>
    </source>
</evidence>
<protein>
    <submittedName>
        <fullName evidence="1">Uncharacterized protein</fullName>
    </submittedName>
</protein>
<comment type="caution">
    <text evidence="1">The sequence shown here is derived from an EMBL/GenBank/DDBJ whole genome shotgun (WGS) entry which is preliminary data.</text>
</comment>
<dbReference type="PANTHER" id="PTHR13228:SF3">
    <property type="entry name" value="CONSERVED OLIGOMERIC GOLGI COMPLEX SUBUNIT 5"/>
    <property type="match status" value="1"/>
</dbReference>
<dbReference type="GO" id="GO:0017119">
    <property type="term" value="C:Golgi transport complex"/>
    <property type="evidence" value="ECO:0007669"/>
    <property type="project" value="InterPro"/>
</dbReference>
<sequence>MTSFRVDEHLEDYLWGRHDTKDYLKKVAECDSSVADSLNRKVAGLHETLDKQLRKGVETNLPRLLEQVPALQSLEDTLHSVQMRMSSVASESNRLSTVCDELANKLREQTKQLESTQMKRNMASDAHRCEELFESLEKRSDLVKKAEITAEIKEILNDNKSLKKIGWLKNLVDNKLKVVENEVRRSSAEELKRGLASLNSSMVASSQRALRTLNCLDLELEVLLSSSVVELDKKLMELSNSNSDIVNKSLPVVSALIQSHLEQASMLGDNYRKKFSEKLARMIKSRVPLDTPFALRFVQQLGRVFKSKSDCSPVLLDSLRPLKNSLLAHSLAKLHKIVDEHDFSTSFANAFVDLINSAMEEELKKVDWDAELSQKMSHNIEKCIEMIAKKLEENLHLTNDDLLLGDRLTANQMTNYRLIQTADGIVKQWPNESKSIQTLQKFSLDSIISQVEQSIRAIMARMHSEKRKESRSVSPYMQELLEYILHVDMHMAHVSRAICHSHVLSQIADYIIESFILNSCLVRSFENDQRKLLIIDFSRLLEAVRSMEWPSKYGDTTRLLDLFGDDVEVMLSVEGIKKSIFAQLLISDSPDELMLPHESVQWTAEEYVKWNEEHTEVEIIALLNGLMTSYNSSVISKGQTQYVKHYPIIMKLLADSF</sequence>
<reference evidence="1" key="1">
    <citation type="submission" date="2022-11" db="EMBL/GenBank/DDBJ databases">
        <authorList>
            <person name="Kikuchi T."/>
        </authorList>
    </citation>
    <scope>NUCLEOTIDE SEQUENCE</scope>
    <source>
        <strain evidence="1">PS1010</strain>
    </source>
</reference>
<dbReference type="InterPro" id="IPR019465">
    <property type="entry name" value="Cog5"/>
</dbReference>
<dbReference type="EMBL" id="CANHGI010000001">
    <property type="protein sequence ID" value="CAI5438633.1"/>
    <property type="molecule type" value="Genomic_DNA"/>
</dbReference>
<accession>A0A9P1I527</accession>
<dbReference type="AlphaFoldDB" id="A0A9P1I527"/>
<evidence type="ECO:0000313" key="1">
    <source>
        <dbReference type="EMBL" id="CAI5438633.1"/>
    </source>
</evidence>